<evidence type="ECO:0000313" key="2">
    <source>
        <dbReference type="Proteomes" id="UP000034711"/>
    </source>
</evidence>
<accession>A0A0G1XQQ9</accession>
<organism evidence="1 2">
    <name type="scientific">Candidatus Uhrbacteria bacterium GW2011_GWA2_53_10</name>
    <dbReference type="NCBI Taxonomy" id="1618980"/>
    <lineage>
        <taxon>Bacteria</taxon>
        <taxon>Candidatus Uhriibacteriota</taxon>
    </lineage>
</organism>
<dbReference type="EMBL" id="LCRI01000002">
    <property type="protein sequence ID" value="KKW33261.1"/>
    <property type="molecule type" value="Genomic_DNA"/>
</dbReference>
<name>A0A0G1XQQ9_9BACT</name>
<comment type="caution">
    <text evidence="1">The sequence shown here is derived from an EMBL/GenBank/DDBJ whole genome shotgun (WGS) entry which is preliminary data.</text>
</comment>
<evidence type="ECO:0000313" key="1">
    <source>
        <dbReference type="EMBL" id="KKW33261.1"/>
    </source>
</evidence>
<reference evidence="1 2" key="1">
    <citation type="journal article" date="2015" name="Nature">
        <title>rRNA introns, odd ribosomes, and small enigmatic genomes across a large radiation of phyla.</title>
        <authorList>
            <person name="Brown C.T."/>
            <person name="Hug L.A."/>
            <person name="Thomas B.C."/>
            <person name="Sharon I."/>
            <person name="Castelle C.J."/>
            <person name="Singh A."/>
            <person name="Wilkins M.J."/>
            <person name="Williams K.H."/>
            <person name="Banfield J.F."/>
        </authorList>
    </citation>
    <scope>NUCLEOTIDE SEQUENCE [LARGE SCALE GENOMIC DNA]</scope>
</reference>
<gene>
    <name evidence="1" type="ORF">UY77_C0002G0009</name>
</gene>
<dbReference type="Proteomes" id="UP000034711">
    <property type="component" value="Unassembled WGS sequence"/>
</dbReference>
<sequence>MWIELVQGSKGQGPKGLKNCQDAEADGAARLDVPVPVHVRETAAPDEADEEPALGAEGVLTPLPGTGGAEIREQRAPMAIEPQEEVADQVPLLDGEEANFLGADELPRLGEVALELVPGLPETAVEAERLPEQIVAVARGIVPVRLRDSLHRDPLPRDPSARERRDERLALDQALVEVLAPHGLYEVRGVVLLGDRWQVHHAEAVLLHGLGGLARELGEGRNLDLTAEDFLPHLLPEGLRLTLDVGRELADRRNDHLLELASPPEEPLQTVLVEVDLLECFRSAVFDEPTVLLLLFGRDRCTHRHHPPFGNACTETAVPDFSSILDHSSTPEERFNLAPFGQKVKI</sequence>
<dbReference type="AlphaFoldDB" id="A0A0G1XQQ9"/>
<proteinExistence type="predicted"/>
<protein>
    <submittedName>
        <fullName evidence="1">Uncharacterized protein</fullName>
    </submittedName>
</protein>